<feature type="compositionally biased region" description="Pro residues" evidence="1">
    <location>
        <begin position="356"/>
        <end position="382"/>
    </location>
</feature>
<dbReference type="AlphaFoldDB" id="A0A168KTI5"/>
<proteinExistence type="predicted"/>
<organism evidence="2 3">
    <name type="scientific">Akanthomyces lecanii RCEF 1005</name>
    <dbReference type="NCBI Taxonomy" id="1081108"/>
    <lineage>
        <taxon>Eukaryota</taxon>
        <taxon>Fungi</taxon>
        <taxon>Dikarya</taxon>
        <taxon>Ascomycota</taxon>
        <taxon>Pezizomycotina</taxon>
        <taxon>Sordariomycetes</taxon>
        <taxon>Hypocreomycetidae</taxon>
        <taxon>Hypocreales</taxon>
        <taxon>Cordycipitaceae</taxon>
        <taxon>Akanthomyces</taxon>
        <taxon>Cordyceps confragosa</taxon>
    </lineage>
</organism>
<comment type="caution">
    <text evidence="2">The sequence shown here is derived from an EMBL/GenBank/DDBJ whole genome shotgun (WGS) entry which is preliminary data.</text>
</comment>
<evidence type="ECO:0000313" key="3">
    <source>
        <dbReference type="Proteomes" id="UP000076881"/>
    </source>
</evidence>
<gene>
    <name evidence="2" type="ORF">LEL_01676</name>
</gene>
<keyword evidence="3" id="KW-1185">Reference proteome</keyword>
<name>A0A168KTI5_CORDF</name>
<evidence type="ECO:0000256" key="1">
    <source>
        <dbReference type="SAM" id="MobiDB-lite"/>
    </source>
</evidence>
<accession>A0A168KTI5</accession>
<dbReference type="EMBL" id="AZHF01000001">
    <property type="protein sequence ID" value="OAA82131.1"/>
    <property type="molecule type" value="Genomic_DNA"/>
</dbReference>
<dbReference type="STRING" id="1081108.A0A168KTI5"/>
<protein>
    <submittedName>
        <fullName evidence="2">Uncharacterized protein</fullName>
    </submittedName>
</protein>
<evidence type="ECO:0000313" key="2">
    <source>
        <dbReference type="EMBL" id="OAA82131.1"/>
    </source>
</evidence>
<reference evidence="2 3" key="1">
    <citation type="journal article" date="2016" name="Genome Biol. Evol.">
        <title>Divergent and convergent evolution of fungal pathogenicity.</title>
        <authorList>
            <person name="Shang Y."/>
            <person name="Xiao G."/>
            <person name="Zheng P."/>
            <person name="Cen K."/>
            <person name="Zhan S."/>
            <person name="Wang C."/>
        </authorList>
    </citation>
    <scope>NUCLEOTIDE SEQUENCE [LARGE SCALE GENOMIC DNA]</scope>
    <source>
        <strain evidence="2 3">RCEF 1005</strain>
    </source>
</reference>
<dbReference type="OrthoDB" id="5106671at2759"/>
<dbReference type="Proteomes" id="UP000076881">
    <property type="component" value="Unassembled WGS sequence"/>
</dbReference>
<sequence length="620" mass="67936">MALQYPEDVMVEIEDFARYFPQDAVHPSLALLALHLWLDIMGHETRMKEPFIQSGSDVGDVDLGVFILYFPHYLRYTENQRHLHYLHPFRYVATAYQRDLLKSDLFQVQPAILSVENMCSFVQQAESKTHGVLPTDRIEFLPQDMHGSLMARPTGALSAAPSEVLKALVGIGNIYQHGLPCYRFEDGPQITAELIVPKDLLDSLMRGPHENVGNSQGIFDYTDIGTPSIVTGSVQTLGPVFRPAFQRSNAPTGTSLPAPLHGWPRIAAGHGPELSTVIAPSIHHFIRAMGNQSIQHAVDIGLVVPPTGRRVYLDSQNRITYFGMVSPERWTTMTEEEKVEVRRLHSGISDLTNTLGPPPDGPPPDVPPPDSPPPNGPPPDGSPPDGQNTAPPTPPPGGPPATGQVAQMQQTSFDEVSGILGTWSVVTQPDNAVFHLFLRILAPNQGPAYGASCIRELRDKLTNAIADPASTLRTWKGLHIAIEGAATDLDFRLDSLHQLAHLAPLRSRTRLAVMRVDRWLAQTVAAIVGVPSGTASDHTEWDLTLRTVMTAQYPRTAALVEGVMTQAQQLPNDDTRVARAAKPLFIVALALLYMHIQYGIPPPGWEAARSRLQHLAGEDF</sequence>
<feature type="region of interest" description="Disordered" evidence="1">
    <location>
        <begin position="349"/>
        <end position="409"/>
    </location>
</feature>